<dbReference type="AlphaFoldDB" id="A0AB39N540"/>
<dbReference type="EMBL" id="CP163432">
    <property type="protein sequence ID" value="XDQ13576.1"/>
    <property type="molecule type" value="Genomic_DNA"/>
</dbReference>
<organism evidence="3">
    <name type="scientific">Streptomyces sp. R11</name>
    <dbReference type="NCBI Taxonomy" id="3238625"/>
    <lineage>
        <taxon>Bacteria</taxon>
        <taxon>Bacillati</taxon>
        <taxon>Actinomycetota</taxon>
        <taxon>Actinomycetes</taxon>
        <taxon>Kitasatosporales</taxon>
        <taxon>Streptomycetaceae</taxon>
        <taxon>Streptomyces</taxon>
    </lineage>
</organism>
<protein>
    <recommendedName>
        <fullName evidence="4">FlgD Ig-like domain-containing protein</fullName>
    </recommendedName>
</protein>
<feature type="chain" id="PRO_5044294736" description="FlgD Ig-like domain-containing protein" evidence="2">
    <location>
        <begin position="30"/>
        <end position="738"/>
    </location>
</feature>
<proteinExistence type="predicted"/>
<evidence type="ECO:0000256" key="1">
    <source>
        <dbReference type="SAM" id="MobiDB-lite"/>
    </source>
</evidence>
<evidence type="ECO:0000256" key="2">
    <source>
        <dbReference type="SAM" id="SignalP"/>
    </source>
</evidence>
<accession>A0AB39N540</accession>
<gene>
    <name evidence="3" type="ORF">AB5J55_30045</name>
</gene>
<feature type="region of interest" description="Disordered" evidence="1">
    <location>
        <begin position="361"/>
        <end position="381"/>
    </location>
</feature>
<evidence type="ECO:0000313" key="3">
    <source>
        <dbReference type="EMBL" id="XDQ13576.1"/>
    </source>
</evidence>
<name>A0AB39N540_9ACTN</name>
<sequence length="738" mass="76420">MTRSRRLATVALSGAVALTCALPITPAQAVESPVGTVRLSTEKRQEIRYVWAGASGFRYGTVSGGTTTWVDYPDVVPPAHAGPDDLATGTDVITTMSGATATQKHRSTGVTATLALPSGQTYQGAVGWSVLTRDGSGALHVLRAAPDGTTTDLPVSGLPAGAQPTAYPTAGSVRRLAVVYKVDGTTSVGLIDLADGTFRTYVTGVIDASEVVYNDRWLVADWKSIRIDSEPGTEPTTHPRWGAQAAAVVGDQLLIGNPDFVEVGTQPALIARSLATGTDTTVLKPSFGGIGPTPDGGALATAGPSSLDWNVHRITPTEDGTVTTKKVAPIPAYAVGVQGLAVAGGELFLYGSTPGASNRFSSFQLDSTGRPTGEQTPRSPGLTQVTCLPGDAACPQLEALGDGRVAYLWTNAEGHEFVHNVGLDATTAGRNEPTGGDSAGRIPSGSGRYVIYNGGSGTQKVVDFPSGGTAGETTLSRARTAAAVWGQTMWTPGSTQGSVVGKSLKTGQTVATLATGAPCTPSDIQAVNTWLYWSCGSTAGVYDRATNRKITVPADQGPARLADGFLLRENRTTHELLLTDFHTGTAATRTLVKLPTTDQNTGGSNGRWAVDRFGGHIAYLNGTYGEVSIVRSGVPASTLAQMEAQTDAVPSGPTKSSPWQPVWQLNKPADWTLTLTDSGGTVVRSLIGSTEGAAVRAAWDGFGTDGRRVTGTYTWKLTAQPHDEVGPALTVTGTTTVN</sequence>
<dbReference type="RefSeq" id="WP_369273626.1">
    <property type="nucleotide sequence ID" value="NZ_CP163432.1"/>
</dbReference>
<evidence type="ECO:0008006" key="4">
    <source>
        <dbReference type="Google" id="ProtNLM"/>
    </source>
</evidence>
<dbReference type="Gene3D" id="2.60.40.4070">
    <property type="match status" value="1"/>
</dbReference>
<reference evidence="3" key="1">
    <citation type="submission" date="2024-07" db="EMBL/GenBank/DDBJ databases">
        <authorList>
            <person name="Yu S.T."/>
        </authorList>
    </citation>
    <scope>NUCLEOTIDE SEQUENCE</scope>
    <source>
        <strain evidence="3">R11</strain>
    </source>
</reference>
<keyword evidence="2" id="KW-0732">Signal</keyword>
<feature type="signal peptide" evidence="2">
    <location>
        <begin position="1"/>
        <end position="29"/>
    </location>
</feature>